<gene>
    <name evidence="1" type="ORF">FNU79_11530</name>
</gene>
<dbReference type="Gene3D" id="3.40.50.300">
    <property type="entry name" value="P-loop containing nucleotide triphosphate hydrolases"/>
    <property type="match status" value="1"/>
</dbReference>
<evidence type="ECO:0000313" key="1">
    <source>
        <dbReference type="EMBL" id="TSA83907.1"/>
    </source>
</evidence>
<reference evidence="1 2" key="1">
    <citation type="submission" date="2019-07" db="EMBL/GenBank/DDBJ databases">
        <title>Deinococcus detaillus sp. nov., isolated from humus soil in Antarctica.</title>
        <authorList>
            <person name="Zhang K."/>
        </authorList>
    </citation>
    <scope>NUCLEOTIDE SEQUENCE [LARGE SCALE GENOMIC DNA]</scope>
    <source>
        <strain evidence="1 2">H1</strain>
    </source>
</reference>
<proteinExistence type="predicted"/>
<organism evidence="1 2">
    <name type="scientific">Deinococcus detaillensis</name>
    <dbReference type="NCBI Taxonomy" id="2592048"/>
    <lineage>
        <taxon>Bacteria</taxon>
        <taxon>Thermotogati</taxon>
        <taxon>Deinococcota</taxon>
        <taxon>Deinococci</taxon>
        <taxon>Deinococcales</taxon>
        <taxon>Deinococcaceae</taxon>
        <taxon>Deinococcus</taxon>
    </lineage>
</organism>
<dbReference type="InterPro" id="IPR027417">
    <property type="entry name" value="P-loop_NTPase"/>
</dbReference>
<protein>
    <submittedName>
        <fullName evidence="1">Uncharacterized protein</fullName>
    </submittedName>
</protein>
<accession>A0A553UUM0</accession>
<dbReference type="AlphaFoldDB" id="A0A553UUM0"/>
<name>A0A553UUM0_9DEIO</name>
<sequence length="174" mass="19049">MGLVLAELTGAVLLDNHLFNDAVFRPYGADGLRPIPDEIHALAAQVRKLGLEAACLAPPDVSHIFTSYLTTRPSGPAAIQARRDLVAVRSAIYVPVWLECNLSELERRMTLPERLERAKMRDVAMLRATLSSADLLPPPPDALVLYTSAFQPAESARQIVEFAHRQAQADSPLT</sequence>
<evidence type="ECO:0000313" key="2">
    <source>
        <dbReference type="Proteomes" id="UP000316092"/>
    </source>
</evidence>
<dbReference type="OrthoDB" id="193997at2"/>
<dbReference type="Proteomes" id="UP000316092">
    <property type="component" value="Unassembled WGS sequence"/>
</dbReference>
<comment type="caution">
    <text evidence="1">The sequence shown here is derived from an EMBL/GenBank/DDBJ whole genome shotgun (WGS) entry which is preliminary data.</text>
</comment>
<dbReference type="EMBL" id="VKDB01000012">
    <property type="protein sequence ID" value="TSA83907.1"/>
    <property type="molecule type" value="Genomic_DNA"/>
</dbReference>
<keyword evidence="2" id="KW-1185">Reference proteome</keyword>